<keyword evidence="2" id="KW-0472">Membrane</keyword>
<dbReference type="AlphaFoldDB" id="A0A370HVX5"/>
<dbReference type="Gene3D" id="1.10.220.120">
    <property type="entry name" value="Sigma-70 factor, region 1.1"/>
    <property type="match status" value="1"/>
</dbReference>
<feature type="region of interest" description="Disordered" evidence="1">
    <location>
        <begin position="80"/>
        <end position="103"/>
    </location>
</feature>
<keyword evidence="5" id="KW-1185">Reference proteome</keyword>
<dbReference type="GO" id="GO:0003677">
    <property type="term" value="F:DNA binding"/>
    <property type="evidence" value="ECO:0007669"/>
    <property type="project" value="InterPro"/>
</dbReference>
<dbReference type="Proteomes" id="UP000254925">
    <property type="component" value="Unassembled WGS sequence"/>
</dbReference>
<proteinExistence type="predicted"/>
<feature type="transmembrane region" description="Helical" evidence="2">
    <location>
        <begin position="120"/>
        <end position="141"/>
    </location>
</feature>
<evidence type="ECO:0000313" key="5">
    <source>
        <dbReference type="Proteomes" id="UP000254925"/>
    </source>
</evidence>
<name>A0A370HVX5_9HYPH</name>
<dbReference type="InterPro" id="IPR042189">
    <property type="entry name" value="RNA_pol_sigma_70_r1_1_sf"/>
</dbReference>
<protein>
    <submittedName>
        <fullName evidence="4">Sigma-70-like protein</fullName>
    </submittedName>
</protein>
<keyword evidence="2" id="KW-0812">Transmembrane</keyword>
<evidence type="ECO:0000259" key="3">
    <source>
        <dbReference type="Pfam" id="PF03979"/>
    </source>
</evidence>
<dbReference type="EMBL" id="QQBB01000001">
    <property type="protein sequence ID" value="RDI62659.1"/>
    <property type="molecule type" value="Genomic_DNA"/>
</dbReference>
<comment type="caution">
    <text evidence="4">The sequence shown here is derived from an EMBL/GenBank/DDBJ whole genome shotgun (WGS) entry which is preliminary data.</text>
</comment>
<evidence type="ECO:0000256" key="1">
    <source>
        <dbReference type="SAM" id="MobiDB-lite"/>
    </source>
</evidence>
<organism evidence="4 5">
    <name type="scientific">Microvirga subterranea</name>
    <dbReference type="NCBI Taxonomy" id="186651"/>
    <lineage>
        <taxon>Bacteria</taxon>
        <taxon>Pseudomonadati</taxon>
        <taxon>Pseudomonadota</taxon>
        <taxon>Alphaproteobacteria</taxon>
        <taxon>Hyphomicrobiales</taxon>
        <taxon>Methylobacteriaceae</taxon>
        <taxon>Microvirga</taxon>
    </lineage>
</organism>
<evidence type="ECO:0000256" key="2">
    <source>
        <dbReference type="SAM" id="Phobius"/>
    </source>
</evidence>
<feature type="domain" description="RNA polymerase sigma factor 70 region 1.1" evidence="3">
    <location>
        <begin position="7"/>
        <end position="56"/>
    </location>
</feature>
<gene>
    <name evidence="4" type="ORF">DES45_101930</name>
</gene>
<dbReference type="GO" id="GO:0016987">
    <property type="term" value="F:sigma factor activity"/>
    <property type="evidence" value="ECO:0007669"/>
    <property type="project" value="InterPro"/>
</dbReference>
<dbReference type="Pfam" id="PF03979">
    <property type="entry name" value="Sigma70_r1_1"/>
    <property type="match status" value="1"/>
</dbReference>
<evidence type="ECO:0000313" key="4">
    <source>
        <dbReference type="EMBL" id="RDI62659.1"/>
    </source>
</evidence>
<dbReference type="RefSeq" id="WP_170151378.1">
    <property type="nucleotide sequence ID" value="NZ_QQBB01000001.1"/>
</dbReference>
<keyword evidence="2" id="KW-1133">Transmembrane helix</keyword>
<dbReference type="InterPro" id="IPR007127">
    <property type="entry name" value="RNA_pol_sigma_70_r1_1"/>
</dbReference>
<reference evidence="4 5" key="1">
    <citation type="submission" date="2018-07" db="EMBL/GenBank/DDBJ databases">
        <title>Genomic Encyclopedia of Type Strains, Phase IV (KMG-IV): sequencing the most valuable type-strain genomes for metagenomic binning, comparative biology and taxonomic classification.</title>
        <authorList>
            <person name="Goeker M."/>
        </authorList>
    </citation>
    <scope>NUCLEOTIDE SEQUENCE [LARGE SCALE GENOMIC DNA]</scope>
    <source>
        <strain evidence="4 5">DSM 14364</strain>
    </source>
</reference>
<accession>A0A370HVX5</accession>
<sequence>MQPAIDQNTLESLIALGRQKGSLTNRDLEAALPTGAMSVEDIALVVLQLEEAGVPIDLDEDLLSRSQGAVASRPLQSAEILPFPKRSDDPPKAHPMQELSAALSPAPQTPSVAAIPSRRAHWAVIGSILIVVLIALAILILRN</sequence>